<dbReference type="EMBL" id="LR796175">
    <property type="protein sequence ID" value="CAB4124009.1"/>
    <property type="molecule type" value="Genomic_DNA"/>
</dbReference>
<name>A0A6J5KVB1_9CAUD</name>
<reference evidence="1" key="1">
    <citation type="submission" date="2020-04" db="EMBL/GenBank/DDBJ databases">
        <authorList>
            <person name="Chiriac C."/>
            <person name="Salcher M."/>
            <person name="Ghai R."/>
            <person name="Kavagutti S V."/>
        </authorList>
    </citation>
    <scope>NUCLEOTIDE SEQUENCE</scope>
</reference>
<accession>A0A6J5KVB1</accession>
<organism evidence="1">
    <name type="scientific">uncultured Caudovirales phage</name>
    <dbReference type="NCBI Taxonomy" id="2100421"/>
    <lineage>
        <taxon>Viruses</taxon>
        <taxon>Duplodnaviria</taxon>
        <taxon>Heunggongvirae</taxon>
        <taxon>Uroviricota</taxon>
        <taxon>Caudoviricetes</taxon>
        <taxon>Peduoviridae</taxon>
        <taxon>Maltschvirus</taxon>
        <taxon>Maltschvirus maltsch</taxon>
    </lineage>
</organism>
<protein>
    <submittedName>
        <fullName evidence="1">Uncharacterized protein</fullName>
    </submittedName>
</protein>
<evidence type="ECO:0000313" key="1">
    <source>
        <dbReference type="EMBL" id="CAB4124009.1"/>
    </source>
</evidence>
<gene>
    <name evidence="1" type="ORF">UFOVP45_96</name>
</gene>
<sequence length="83" mass="9730">MSEVVSVQGVVVDKWAYTQAFNGGVGHGMTKERKRIYQLIDELVLEAQTLQYPNHEQYEAAYGYVKYKIEEKYIERLNRAKKE</sequence>
<proteinExistence type="predicted"/>